<feature type="compositionally biased region" description="Low complexity" evidence="1">
    <location>
        <begin position="496"/>
        <end position="518"/>
    </location>
</feature>
<evidence type="ECO:0000313" key="5">
    <source>
        <dbReference type="EMBL" id="KAK0514312.1"/>
    </source>
</evidence>
<evidence type="ECO:0000313" key="6">
    <source>
        <dbReference type="Proteomes" id="UP001166286"/>
    </source>
</evidence>
<organism evidence="5 6">
    <name type="scientific">Cladonia borealis</name>
    <dbReference type="NCBI Taxonomy" id="184061"/>
    <lineage>
        <taxon>Eukaryota</taxon>
        <taxon>Fungi</taxon>
        <taxon>Dikarya</taxon>
        <taxon>Ascomycota</taxon>
        <taxon>Pezizomycotina</taxon>
        <taxon>Lecanoromycetes</taxon>
        <taxon>OSLEUM clade</taxon>
        <taxon>Lecanoromycetidae</taxon>
        <taxon>Lecanorales</taxon>
        <taxon>Lecanorineae</taxon>
        <taxon>Cladoniaceae</taxon>
        <taxon>Cladonia</taxon>
    </lineage>
</organism>
<feature type="domain" description="DUF7223" evidence="4">
    <location>
        <begin position="217"/>
        <end position="450"/>
    </location>
</feature>
<feature type="domain" description="DUF7029" evidence="3">
    <location>
        <begin position="80"/>
        <end position="182"/>
    </location>
</feature>
<feature type="region of interest" description="Disordered" evidence="1">
    <location>
        <begin position="491"/>
        <end position="518"/>
    </location>
</feature>
<evidence type="ECO:0000259" key="4">
    <source>
        <dbReference type="Pfam" id="PF23865"/>
    </source>
</evidence>
<dbReference type="Pfam" id="PF23865">
    <property type="entry name" value="DUF7223"/>
    <property type="match status" value="1"/>
</dbReference>
<name>A0AA39R3N3_9LECA</name>
<dbReference type="EMBL" id="JAFEKC020000005">
    <property type="protein sequence ID" value="KAK0514312.1"/>
    <property type="molecule type" value="Genomic_DNA"/>
</dbReference>
<dbReference type="InterPro" id="IPR055647">
    <property type="entry name" value="DUF7223"/>
</dbReference>
<dbReference type="Proteomes" id="UP001166286">
    <property type="component" value="Unassembled WGS sequence"/>
</dbReference>
<protein>
    <submittedName>
        <fullName evidence="5">Uncharacterized protein</fullName>
    </submittedName>
</protein>
<reference evidence="5" key="1">
    <citation type="submission" date="2023-03" db="EMBL/GenBank/DDBJ databases">
        <title>Complete genome of Cladonia borealis.</title>
        <authorList>
            <person name="Park H."/>
        </authorList>
    </citation>
    <scope>NUCLEOTIDE SEQUENCE</scope>
    <source>
        <strain evidence="5">ANT050790</strain>
    </source>
</reference>
<keyword evidence="2" id="KW-0732">Signal</keyword>
<keyword evidence="6" id="KW-1185">Reference proteome</keyword>
<feature type="chain" id="PRO_5041202699" evidence="2">
    <location>
        <begin position="24"/>
        <end position="679"/>
    </location>
</feature>
<evidence type="ECO:0000259" key="3">
    <source>
        <dbReference type="Pfam" id="PF22974"/>
    </source>
</evidence>
<dbReference type="AlphaFoldDB" id="A0AA39R3N3"/>
<gene>
    <name evidence="5" type="ORF">JMJ35_002929</name>
</gene>
<comment type="caution">
    <text evidence="5">The sequence shown here is derived from an EMBL/GenBank/DDBJ whole genome shotgun (WGS) entry which is preliminary data.</text>
</comment>
<dbReference type="Pfam" id="PF22974">
    <property type="entry name" value="DUF7029"/>
    <property type="match status" value="1"/>
</dbReference>
<sequence>MSFFLYLCVYLPWFFTVLPSCPALELEEIRPQSLHGVTSDKGLGKRDNSVFDLRNQETFLWGAEDGTDATLGNLTVLMPGDTENILAMEKFDGLLKSVKCEDNLLTLIFEDDAAFAYAQKVWDWVNGADNHTFLMVAGKGDCGDNPYRIPYLVSKLDYDETSNLARLTAKKGTWKELIHSYELRVGQIPLTKELGLSRRDYTKDASFDLHTDFRTTVEVKTGDIVGEFNCNPCGTDGSIKFEFIAKTEYLVPVDLVFKMYPENVKAEFILDFEFVSESDGLPKELEQRWTLGRIPLAGVAIPGDILTLGPVIDFQVGIDYVGEIGLKLSTGGTASLPNSAILETDLLHPENNKFSGWVPQFDAEPLELQGRVSARIRPYIEPTLQLEGEAIGFGFGTGLRLQLPYLEVKADYNLSPGGGACQKDDEYQQAVRAKLSWGYELSFTAGKIKGEQDVDISLGVRLPTPFLDPFRCLKIVDNICIAEWDKFVPGQKPELPGSSTSPTPGTGPTPSAGGNPPNTCTANGKSGTCIDKSTCKGTTTAGKCLKDPDNVLCCTEADTTPLPPDDGKAPNTCTANGKSGTCIDKSTCKGTTTAGKCPNDPDNVLVSVPNLTTKAQMLTLKPVLYGSRDNTISPSTYKRQWMQEIQTGLPGKENGDTLLSSPKVFNETKKTRDISVLHE</sequence>
<dbReference type="InterPro" id="IPR054293">
    <property type="entry name" value="DUF7029"/>
</dbReference>
<evidence type="ECO:0000256" key="2">
    <source>
        <dbReference type="SAM" id="SignalP"/>
    </source>
</evidence>
<proteinExistence type="predicted"/>
<feature type="signal peptide" evidence="2">
    <location>
        <begin position="1"/>
        <end position="23"/>
    </location>
</feature>
<evidence type="ECO:0000256" key="1">
    <source>
        <dbReference type="SAM" id="MobiDB-lite"/>
    </source>
</evidence>
<accession>A0AA39R3N3</accession>